<evidence type="ECO:0000256" key="2">
    <source>
        <dbReference type="ARBA" id="ARBA00001946"/>
    </source>
</evidence>
<dbReference type="OMA" id="DGMHGAG"/>
<dbReference type="GeneID" id="7197544"/>
<dbReference type="Pfam" id="PF02880">
    <property type="entry name" value="PGM_PMM_III"/>
    <property type="match status" value="1"/>
</dbReference>
<evidence type="ECO:0000256" key="6">
    <source>
        <dbReference type="ARBA" id="ARBA00022723"/>
    </source>
</evidence>
<dbReference type="EC" id="5.4.2.2" evidence="4"/>
<dbReference type="PANTHER" id="PTHR22573:SF2">
    <property type="entry name" value="PHOSPHOGLUCOMUTASE"/>
    <property type="match status" value="1"/>
</dbReference>
<dbReference type="InterPro" id="IPR005845">
    <property type="entry name" value="A-D-PHexomutase_a/b/a-II"/>
</dbReference>
<gene>
    <name evidence="12" type="primary">PGM_1</name>
    <name evidence="12" type="ORF">PHATRDRAFT_50718</name>
</gene>
<dbReference type="FunFam" id="3.40.120.10:FF:000004">
    <property type="entry name" value="Phosphoglucomutase 5"/>
    <property type="match status" value="1"/>
</dbReference>
<dbReference type="NCBIfam" id="NF005737">
    <property type="entry name" value="PRK07564.1-1"/>
    <property type="match status" value="1"/>
</dbReference>
<evidence type="ECO:0000256" key="7">
    <source>
        <dbReference type="ARBA" id="ARBA00022842"/>
    </source>
</evidence>
<reference evidence="13" key="2">
    <citation type="submission" date="2008-08" db="EMBL/GenBank/DDBJ databases">
        <authorList>
            <consortium name="Diatom Consortium"/>
            <person name="Grigoriev I."/>
            <person name="Grimwood J."/>
            <person name="Kuo A."/>
            <person name="Otillar R.P."/>
            <person name="Salamov A."/>
            <person name="Detter J.C."/>
            <person name="Lindquist E."/>
            <person name="Shapiro H."/>
            <person name="Lucas S."/>
            <person name="Glavina del Rio T."/>
            <person name="Pitluck S."/>
            <person name="Rokhsar D."/>
            <person name="Bowler C."/>
        </authorList>
    </citation>
    <scope>GENOME REANNOTATION</scope>
    <source>
        <strain evidence="13">CCAP 1055/1</strain>
    </source>
</reference>
<protein>
    <recommendedName>
        <fullName evidence="4">phosphoglucomutase (alpha-D-glucose-1,6-bisphosphate-dependent)</fullName>
        <ecNumber evidence="4">5.4.2.2</ecNumber>
    </recommendedName>
</protein>
<proteinExistence type="inferred from homology"/>
<evidence type="ECO:0000313" key="13">
    <source>
        <dbReference type="Proteomes" id="UP000000759"/>
    </source>
</evidence>
<dbReference type="Pfam" id="PF24947">
    <property type="entry name" value="PGM1_C_vert_fung"/>
    <property type="match status" value="1"/>
</dbReference>
<feature type="domain" description="Alpha-D-phosphohexomutase alpha/beta/alpha" evidence="9">
    <location>
        <begin position="59"/>
        <end position="207"/>
    </location>
</feature>
<dbReference type="HOGENOM" id="CLU_009330_0_1_1"/>
<dbReference type="Pfam" id="PF02879">
    <property type="entry name" value="PGM_PMM_II"/>
    <property type="match status" value="1"/>
</dbReference>
<dbReference type="STRING" id="556484.B7FSE5"/>
<evidence type="ECO:0000259" key="9">
    <source>
        <dbReference type="Pfam" id="PF02878"/>
    </source>
</evidence>
<comment type="similarity">
    <text evidence="3">Belongs to the phosphohexose mutase family.</text>
</comment>
<dbReference type="OrthoDB" id="2291at2759"/>
<dbReference type="PRINTS" id="PR00509">
    <property type="entry name" value="PGMPMM"/>
</dbReference>
<dbReference type="EMBL" id="CM000606">
    <property type="protein sequence ID" value="EEC50782.1"/>
    <property type="molecule type" value="Genomic_DNA"/>
</dbReference>
<dbReference type="InterPro" id="IPR005841">
    <property type="entry name" value="Alpha-D-phosphohexomutase_SF"/>
</dbReference>
<comment type="catalytic activity">
    <reaction evidence="1">
        <text>alpha-D-glucose 1-phosphate = alpha-D-glucose 6-phosphate</text>
        <dbReference type="Rhea" id="RHEA:23536"/>
        <dbReference type="ChEBI" id="CHEBI:58225"/>
        <dbReference type="ChEBI" id="CHEBI:58601"/>
        <dbReference type="EC" id="5.4.2.2"/>
    </reaction>
</comment>
<dbReference type="KEGG" id="pti:PHATRDRAFT_50718"/>
<evidence type="ECO:0000259" key="10">
    <source>
        <dbReference type="Pfam" id="PF02879"/>
    </source>
</evidence>
<name>B7FSE5_PHATC</name>
<evidence type="ECO:0000256" key="5">
    <source>
        <dbReference type="ARBA" id="ARBA00022553"/>
    </source>
</evidence>
<dbReference type="FunFam" id="3.30.310.50:FF:000002">
    <property type="entry name" value="Phosphoglucomutase 5"/>
    <property type="match status" value="1"/>
</dbReference>
<dbReference type="Gene3D" id="3.40.120.10">
    <property type="entry name" value="Alpha-D-Glucose-1,6-Bisphosphate, subunit A, domain 3"/>
    <property type="match status" value="3"/>
</dbReference>
<dbReference type="InterPro" id="IPR036900">
    <property type="entry name" value="A-D-PHexomutase_C_sf"/>
</dbReference>
<dbReference type="AlphaFoldDB" id="B7FSE5"/>
<dbReference type="SUPFAM" id="SSF53738">
    <property type="entry name" value="Phosphoglucomutase, first 3 domains"/>
    <property type="match status" value="3"/>
</dbReference>
<feature type="domain" description="Alpha-D-phosphohexomutase alpha/beta/alpha" evidence="10">
    <location>
        <begin position="244"/>
        <end position="359"/>
    </location>
</feature>
<organism evidence="12 13">
    <name type="scientific">Phaeodactylum tricornutum (strain CCAP 1055/1)</name>
    <dbReference type="NCBI Taxonomy" id="556484"/>
    <lineage>
        <taxon>Eukaryota</taxon>
        <taxon>Sar</taxon>
        <taxon>Stramenopiles</taxon>
        <taxon>Ochrophyta</taxon>
        <taxon>Bacillariophyta</taxon>
        <taxon>Bacillariophyceae</taxon>
        <taxon>Bacillariophycidae</taxon>
        <taxon>Naviculales</taxon>
        <taxon>Phaeodactylaceae</taxon>
        <taxon>Phaeodactylum</taxon>
    </lineage>
</organism>
<dbReference type="eggNOG" id="KOG0625">
    <property type="taxonomic scope" value="Eukaryota"/>
</dbReference>
<dbReference type="GO" id="GO:0005975">
    <property type="term" value="P:carbohydrate metabolic process"/>
    <property type="evidence" value="ECO:0007669"/>
    <property type="project" value="InterPro"/>
</dbReference>
<sequence length="641" mass="69370">MKGYLFATWACLTISSNASTEAFAHRGPRAPCGLHASKLKTMDSGKLVDVPTEPILGMRPGTSGLRKKVEVWQGKSESNKHYVENFIQSLLDTAANENEGCVPDTILVAGDGRYFNSEAIQIICRVLAANGVRRIWVPSKGIMSTPAVSAAIRNREGGKCEGGIILTASHNPGGPGEDFGIKYNLGYGQPAGDDFTDKIYERTLKINSFKTLEGVDDVDINALPGMVHELTEVSSVVIIDPFTEYVTVLKQCFDFSALREFCQRPDFTMLFDGMHGAGGPFARRILVEELGLPESSLMRCNPLPDFGGGHPDPNLTYAADLIKRMGLLSDGSENSSMAISDLPTLGVANDGDGDRNLIAGAGCFVTPSDSLAVICDNWESIPHFSKAGGPRGVARSMPSSAALDVVAKARGIPCFCTPTGWKFFGNLMGSKELFGKADYTPFLCGEESFGTGSDHIREKDGLWAALAWLSILMKSNDTTSGSPLVSVSDIIKNHWKKYGRNFYCRYDYEGVASEDADKLMEYIRTEFVHKGTSTTADETEIKLIKAEEFTYTDPVDGSSVSGQGLILSFQFSDGDPARVVFRLSGTGSTGATIRVYLEKFEKDSAKHHVASPVALKNLATLALRLVRIEELTGRHAPTVIT</sequence>
<keyword evidence="6" id="KW-0479">Metal-binding</keyword>
<keyword evidence="13" id="KW-1185">Reference proteome</keyword>
<evidence type="ECO:0000259" key="11">
    <source>
        <dbReference type="Pfam" id="PF02880"/>
    </source>
</evidence>
<evidence type="ECO:0000256" key="1">
    <source>
        <dbReference type="ARBA" id="ARBA00000443"/>
    </source>
</evidence>
<dbReference type="Gene3D" id="3.30.310.50">
    <property type="entry name" value="Alpha-D-phosphohexomutase, C-terminal domain"/>
    <property type="match status" value="1"/>
</dbReference>
<keyword evidence="5" id="KW-0597">Phosphoprotein</keyword>
<dbReference type="PANTHER" id="PTHR22573">
    <property type="entry name" value="PHOSPHOHEXOMUTASE FAMILY MEMBER"/>
    <property type="match status" value="1"/>
</dbReference>
<dbReference type="InParanoid" id="B7FSE5"/>
<dbReference type="GO" id="GO:0000287">
    <property type="term" value="F:magnesium ion binding"/>
    <property type="evidence" value="ECO:0007669"/>
    <property type="project" value="InterPro"/>
</dbReference>
<dbReference type="PROSITE" id="PS00710">
    <property type="entry name" value="PGM_PMM"/>
    <property type="match status" value="1"/>
</dbReference>
<dbReference type="Pfam" id="PF02878">
    <property type="entry name" value="PGM_PMM_I"/>
    <property type="match status" value="1"/>
</dbReference>
<comment type="cofactor">
    <cofactor evidence="2">
        <name>Mg(2+)</name>
        <dbReference type="ChEBI" id="CHEBI:18420"/>
    </cofactor>
</comment>
<dbReference type="PaxDb" id="2850-Phatr32708"/>
<evidence type="ECO:0000256" key="3">
    <source>
        <dbReference type="ARBA" id="ARBA00010231"/>
    </source>
</evidence>
<dbReference type="InterPro" id="IPR045244">
    <property type="entry name" value="PGM"/>
</dbReference>
<dbReference type="InterPro" id="IPR005846">
    <property type="entry name" value="A-D-PHexomutase_a/b/a-III"/>
</dbReference>
<evidence type="ECO:0000256" key="4">
    <source>
        <dbReference type="ARBA" id="ARBA00012728"/>
    </source>
</evidence>
<evidence type="ECO:0000256" key="8">
    <source>
        <dbReference type="ARBA" id="ARBA00023235"/>
    </source>
</evidence>
<dbReference type="SUPFAM" id="SSF55957">
    <property type="entry name" value="Phosphoglucomutase, C-terminal domain"/>
    <property type="match status" value="1"/>
</dbReference>
<accession>B7FSE5</accession>
<evidence type="ECO:0000313" key="12">
    <source>
        <dbReference type="EMBL" id="EEC50782.1"/>
    </source>
</evidence>
<feature type="domain" description="Alpha-D-phosphohexomutase alpha/beta/alpha" evidence="11">
    <location>
        <begin position="369"/>
        <end position="498"/>
    </location>
</feature>
<dbReference type="InterPro" id="IPR005844">
    <property type="entry name" value="A-D-PHexomutase_a/b/a-I"/>
</dbReference>
<dbReference type="GO" id="GO:0004614">
    <property type="term" value="F:phosphoglucomutase activity"/>
    <property type="evidence" value="ECO:0007669"/>
    <property type="project" value="UniProtKB-EC"/>
</dbReference>
<reference evidence="12 13" key="1">
    <citation type="journal article" date="2008" name="Nature">
        <title>The Phaeodactylum genome reveals the evolutionary history of diatom genomes.</title>
        <authorList>
            <person name="Bowler C."/>
            <person name="Allen A.E."/>
            <person name="Badger J.H."/>
            <person name="Grimwood J."/>
            <person name="Jabbari K."/>
            <person name="Kuo A."/>
            <person name="Maheswari U."/>
            <person name="Martens C."/>
            <person name="Maumus F."/>
            <person name="Otillar R.P."/>
            <person name="Rayko E."/>
            <person name="Salamov A."/>
            <person name="Vandepoele K."/>
            <person name="Beszteri B."/>
            <person name="Gruber A."/>
            <person name="Heijde M."/>
            <person name="Katinka M."/>
            <person name="Mock T."/>
            <person name="Valentin K."/>
            <person name="Verret F."/>
            <person name="Berges J.A."/>
            <person name="Brownlee C."/>
            <person name="Cadoret J.P."/>
            <person name="Chiovitti A."/>
            <person name="Choi C.J."/>
            <person name="Coesel S."/>
            <person name="De Martino A."/>
            <person name="Detter J.C."/>
            <person name="Durkin C."/>
            <person name="Falciatore A."/>
            <person name="Fournet J."/>
            <person name="Haruta M."/>
            <person name="Huysman M.J."/>
            <person name="Jenkins B.D."/>
            <person name="Jiroutova K."/>
            <person name="Jorgensen R.E."/>
            <person name="Joubert Y."/>
            <person name="Kaplan A."/>
            <person name="Kroger N."/>
            <person name="Kroth P.G."/>
            <person name="La Roche J."/>
            <person name="Lindquist E."/>
            <person name="Lommer M."/>
            <person name="Martin-Jezequel V."/>
            <person name="Lopez P.J."/>
            <person name="Lucas S."/>
            <person name="Mangogna M."/>
            <person name="McGinnis K."/>
            <person name="Medlin L.K."/>
            <person name="Montsant A."/>
            <person name="Oudot-Le Secq M.P."/>
            <person name="Napoli C."/>
            <person name="Obornik M."/>
            <person name="Parker M.S."/>
            <person name="Petit J.L."/>
            <person name="Porcel B.M."/>
            <person name="Poulsen N."/>
            <person name="Robison M."/>
            <person name="Rychlewski L."/>
            <person name="Rynearson T.A."/>
            <person name="Schmutz J."/>
            <person name="Shapiro H."/>
            <person name="Siaut M."/>
            <person name="Stanley M."/>
            <person name="Sussman M.R."/>
            <person name="Taylor A.R."/>
            <person name="Vardi A."/>
            <person name="von Dassow P."/>
            <person name="Vyverman W."/>
            <person name="Willis A."/>
            <person name="Wyrwicz L.S."/>
            <person name="Rokhsar D.S."/>
            <person name="Weissenbach J."/>
            <person name="Armbrust E.V."/>
            <person name="Green B.R."/>
            <person name="Van de Peer Y."/>
            <person name="Grigoriev I.V."/>
        </authorList>
    </citation>
    <scope>NUCLEOTIDE SEQUENCE [LARGE SCALE GENOMIC DNA]</scope>
    <source>
        <strain evidence="12 13">CCAP 1055/1</strain>
    </source>
</reference>
<dbReference type="Proteomes" id="UP000000759">
    <property type="component" value="Chromosome 2"/>
</dbReference>
<dbReference type="GO" id="GO:0005829">
    <property type="term" value="C:cytosol"/>
    <property type="evidence" value="ECO:0007669"/>
    <property type="project" value="TreeGrafter"/>
</dbReference>
<dbReference type="RefSeq" id="XP_002177968.1">
    <property type="nucleotide sequence ID" value="XM_002177932.1"/>
</dbReference>
<dbReference type="InterPro" id="IPR016055">
    <property type="entry name" value="A-D-PHexomutase_a/b/a-I/II/III"/>
</dbReference>
<keyword evidence="8" id="KW-0413">Isomerase</keyword>
<keyword evidence="7" id="KW-0460">Magnesium</keyword>
<dbReference type="InterPro" id="IPR016066">
    <property type="entry name" value="A-D-PHexomutase_CS"/>
</dbReference>